<dbReference type="PANTHER" id="PTHR47488:SF7">
    <property type="entry name" value="HEAVY METAL TRANSPORT_DETOXIFICATION SUPERFAMILY PROTEIN"/>
    <property type="match status" value="1"/>
</dbReference>
<evidence type="ECO:0008006" key="4">
    <source>
        <dbReference type="Google" id="ProtNLM"/>
    </source>
</evidence>
<feature type="region of interest" description="Disordered" evidence="1">
    <location>
        <begin position="74"/>
        <end position="157"/>
    </location>
</feature>
<dbReference type="GO" id="GO:1900150">
    <property type="term" value="P:regulation of defense response to fungus"/>
    <property type="evidence" value="ECO:0007669"/>
    <property type="project" value="InterPro"/>
</dbReference>
<dbReference type="Gene3D" id="3.30.70.100">
    <property type="match status" value="1"/>
</dbReference>
<sequence>MAEKTSTLILKVDLECYRCHKEIVRLLNKLQDRENIKTINYDEKNNTVTISGPFDPQRLSTKLSCRAGKVIKDIQIKEKEKPKTDAAPSEKEKSKKEEKPAEKPKEDKPAEKAPEKEKKPAETEKKPEKDAKPAEKKTEKDANPSKSEPEVATKSEPVRAPQLPVCCPAPYYEGYYGGCRCCACGHVFGYAVAPPYGPQFAPPYDGYRVYHFFSEEDPSASTCTIM</sequence>
<dbReference type="InterPro" id="IPR044169">
    <property type="entry name" value="PI21"/>
</dbReference>
<organism evidence="2 3">
    <name type="scientific">Rhynchospora tenuis</name>
    <dbReference type="NCBI Taxonomy" id="198213"/>
    <lineage>
        <taxon>Eukaryota</taxon>
        <taxon>Viridiplantae</taxon>
        <taxon>Streptophyta</taxon>
        <taxon>Embryophyta</taxon>
        <taxon>Tracheophyta</taxon>
        <taxon>Spermatophyta</taxon>
        <taxon>Magnoliopsida</taxon>
        <taxon>Liliopsida</taxon>
        <taxon>Poales</taxon>
        <taxon>Cyperaceae</taxon>
        <taxon>Cyperoideae</taxon>
        <taxon>Rhynchosporeae</taxon>
        <taxon>Rhynchospora</taxon>
    </lineage>
</organism>
<evidence type="ECO:0000313" key="3">
    <source>
        <dbReference type="Proteomes" id="UP001210211"/>
    </source>
</evidence>
<name>A0AAD5ZFS7_9POAL</name>
<dbReference type="AlphaFoldDB" id="A0AAD5ZFS7"/>
<protein>
    <recommendedName>
        <fullName evidence="4">HMA domain-containing protein</fullName>
    </recommendedName>
</protein>
<evidence type="ECO:0000313" key="2">
    <source>
        <dbReference type="EMBL" id="KAJ3697068.1"/>
    </source>
</evidence>
<evidence type="ECO:0000256" key="1">
    <source>
        <dbReference type="SAM" id="MobiDB-lite"/>
    </source>
</evidence>
<dbReference type="PANTHER" id="PTHR47488">
    <property type="entry name" value="HEAVY METAL TRANSPORT/DETOXIFICATION SUPERFAMILY PROTEIN"/>
    <property type="match status" value="1"/>
</dbReference>
<reference evidence="2 3" key="1">
    <citation type="journal article" date="2022" name="Cell">
        <title>Repeat-based holocentromeres influence genome architecture and karyotype evolution.</title>
        <authorList>
            <person name="Hofstatter P.G."/>
            <person name="Thangavel G."/>
            <person name="Lux T."/>
            <person name="Neumann P."/>
            <person name="Vondrak T."/>
            <person name="Novak P."/>
            <person name="Zhang M."/>
            <person name="Costa L."/>
            <person name="Castellani M."/>
            <person name="Scott A."/>
            <person name="Toegelov H."/>
            <person name="Fuchs J."/>
            <person name="Mata-Sucre Y."/>
            <person name="Dias Y."/>
            <person name="Vanzela A.L.L."/>
            <person name="Huettel B."/>
            <person name="Almeida C.C.S."/>
            <person name="Simkova H."/>
            <person name="Souza G."/>
            <person name="Pedrosa-Harand A."/>
            <person name="Macas J."/>
            <person name="Mayer K.F.X."/>
            <person name="Houben A."/>
            <person name="Marques A."/>
        </authorList>
    </citation>
    <scope>NUCLEOTIDE SEQUENCE [LARGE SCALE GENOMIC DNA]</scope>
    <source>
        <strain evidence="2">RhyTen1mFocal</strain>
    </source>
</reference>
<accession>A0AAD5ZFS7</accession>
<dbReference type="Proteomes" id="UP001210211">
    <property type="component" value="Unassembled WGS sequence"/>
</dbReference>
<keyword evidence="3" id="KW-1185">Reference proteome</keyword>
<comment type="caution">
    <text evidence="2">The sequence shown here is derived from an EMBL/GenBank/DDBJ whole genome shotgun (WGS) entry which is preliminary data.</text>
</comment>
<proteinExistence type="predicted"/>
<gene>
    <name evidence="2" type="ORF">LUZ61_000773</name>
</gene>
<dbReference type="EMBL" id="JAMRDG010000001">
    <property type="protein sequence ID" value="KAJ3697068.1"/>
    <property type="molecule type" value="Genomic_DNA"/>
</dbReference>